<dbReference type="AlphaFoldDB" id="A0A2D0L4P3"/>
<dbReference type="InterPro" id="IPR008966">
    <property type="entry name" value="Adhesion_dom_sf"/>
</dbReference>
<feature type="signal peptide" evidence="1">
    <location>
        <begin position="1"/>
        <end position="23"/>
    </location>
</feature>
<evidence type="ECO:0000256" key="1">
    <source>
        <dbReference type="SAM" id="SignalP"/>
    </source>
</evidence>
<dbReference type="PANTHER" id="PTHR33420">
    <property type="entry name" value="FIMBRIAL SUBUNIT ELFA-RELATED"/>
    <property type="match status" value="1"/>
</dbReference>
<reference evidence="3 4" key="1">
    <citation type="journal article" date="2017" name="Nat. Microbiol.">
        <title>Natural product diversity associated with the nematode symbionts Photorhabdus and Xenorhabdus.</title>
        <authorList>
            <person name="Tobias N.J."/>
            <person name="Wolff H."/>
            <person name="Djahanschiri B."/>
            <person name="Grundmann F."/>
            <person name="Kronenwerth M."/>
            <person name="Shi Y.M."/>
            <person name="Simonyi S."/>
            <person name="Grun P."/>
            <person name="Shapiro-Ilan D."/>
            <person name="Pidot S.J."/>
            <person name="Stinear T.P."/>
            <person name="Ebersberger I."/>
            <person name="Bode H.B."/>
        </authorList>
    </citation>
    <scope>NUCLEOTIDE SEQUENCE [LARGE SCALE GENOMIC DNA]</scope>
    <source>
        <strain evidence="3 4">DSM 17907</strain>
    </source>
</reference>
<dbReference type="GO" id="GO:0009289">
    <property type="term" value="C:pilus"/>
    <property type="evidence" value="ECO:0007669"/>
    <property type="project" value="InterPro"/>
</dbReference>
<dbReference type="InterPro" id="IPR036937">
    <property type="entry name" value="Adhesion_dom_fimbrial_sf"/>
</dbReference>
<proteinExistence type="predicted"/>
<evidence type="ECO:0000259" key="2">
    <source>
        <dbReference type="Pfam" id="PF00419"/>
    </source>
</evidence>
<protein>
    <submittedName>
        <fullName evidence="3">Major fimbrial subunit polypeptide, mrfA</fullName>
    </submittedName>
</protein>
<feature type="domain" description="Fimbrial-type adhesion" evidence="2">
    <location>
        <begin position="47"/>
        <end position="190"/>
    </location>
</feature>
<dbReference type="EMBL" id="NJCX01000024">
    <property type="protein sequence ID" value="PHM70651.1"/>
    <property type="molecule type" value="Genomic_DNA"/>
</dbReference>
<keyword evidence="1" id="KW-0732">Signal</keyword>
<dbReference type="Proteomes" id="UP000221101">
    <property type="component" value="Unassembled WGS sequence"/>
</dbReference>
<evidence type="ECO:0000313" key="4">
    <source>
        <dbReference type="Proteomes" id="UP000221101"/>
    </source>
</evidence>
<evidence type="ECO:0000313" key="3">
    <source>
        <dbReference type="EMBL" id="PHM70651.1"/>
    </source>
</evidence>
<dbReference type="Gene3D" id="2.60.40.1090">
    <property type="entry name" value="Fimbrial-type adhesion domain"/>
    <property type="match status" value="1"/>
</dbReference>
<organism evidence="3 4">
    <name type="scientific">Xenorhabdus kozodoii</name>
    <dbReference type="NCBI Taxonomy" id="351676"/>
    <lineage>
        <taxon>Bacteria</taxon>
        <taxon>Pseudomonadati</taxon>
        <taxon>Pseudomonadota</taxon>
        <taxon>Gammaproteobacteria</taxon>
        <taxon>Enterobacterales</taxon>
        <taxon>Morganellaceae</taxon>
        <taxon>Xenorhabdus</taxon>
    </lineage>
</organism>
<comment type="caution">
    <text evidence="3">The sequence shown here is derived from an EMBL/GenBank/DDBJ whole genome shotgun (WGS) entry which is preliminary data.</text>
</comment>
<keyword evidence="4" id="KW-1185">Reference proteome</keyword>
<dbReference type="GO" id="GO:0043709">
    <property type="term" value="P:cell adhesion involved in single-species biofilm formation"/>
    <property type="evidence" value="ECO:0007669"/>
    <property type="project" value="TreeGrafter"/>
</dbReference>
<dbReference type="PANTHER" id="PTHR33420:SF26">
    <property type="entry name" value="FIMBRIAL SUBUNIT"/>
    <property type="match status" value="1"/>
</dbReference>
<dbReference type="RefSeq" id="WP_099142957.1">
    <property type="nucleotide sequence ID" value="NZ_CAWNOR010000058.1"/>
</dbReference>
<name>A0A2D0L4P3_9GAMM</name>
<dbReference type="InterPro" id="IPR050263">
    <property type="entry name" value="Bact_Fimbrial_Adh_Pro"/>
</dbReference>
<dbReference type="OrthoDB" id="6522787at2"/>
<dbReference type="SUPFAM" id="SSF49401">
    <property type="entry name" value="Bacterial adhesins"/>
    <property type="match status" value="1"/>
</dbReference>
<dbReference type="Pfam" id="PF00419">
    <property type="entry name" value="Fimbrial"/>
    <property type="match status" value="1"/>
</dbReference>
<dbReference type="InterPro" id="IPR000259">
    <property type="entry name" value="Adhesion_dom_fimbrial"/>
</dbReference>
<accession>A0A2D0L4P3</accession>
<sequence>MKLNKLAMVLGFGLALAAGSASADDAGDTGANTGTAKVANQGSGTVKFTGSIIDAPCSIKNTNVEVDMGAISSVALKDGGRSASKSFKIELEGCTFETKGSVQTTFNGPEATEKGLLAIEGTAQGAAIAITNHGNKVIPLGEASDAMSLHDGNNDLNFAAHLKGLTGEDKKGSVTAGNFTAIANFTLNYQ</sequence>
<feature type="chain" id="PRO_5012338701" evidence="1">
    <location>
        <begin position="24"/>
        <end position="190"/>
    </location>
</feature>
<gene>
    <name evidence="3" type="ORF">Xkoz_03095</name>
</gene>